<proteinExistence type="predicted"/>
<accession>D7G5V9</accession>
<sequence length="96" mass="10835">MVFNNGSASNVAVTNDEPLWRPMVAYEHDNVWLRSNSPTEQTQTFQLGGRQKRLPQVRSTHKLVPQGRSILPHKHGGVLCWERDGFDATRGVLVGR</sequence>
<reference evidence="1 2" key="1">
    <citation type="journal article" date="2010" name="Nature">
        <title>The Ectocarpus genome and the independent evolution of multicellularity in brown algae.</title>
        <authorList>
            <person name="Cock J.M."/>
            <person name="Sterck L."/>
            <person name="Rouze P."/>
            <person name="Scornet D."/>
            <person name="Allen A.E."/>
            <person name="Amoutzias G."/>
            <person name="Anthouard V."/>
            <person name="Artiguenave F."/>
            <person name="Aury J.M."/>
            <person name="Badger J.H."/>
            <person name="Beszteri B."/>
            <person name="Billiau K."/>
            <person name="Bonnet E."/>
            <person name="Bothwell J.H."/>
            <person name="Bowler C."/>
            <person name="Boyen C."/>
            <person name="Brownlee C."/>
            <person name="Carrano C.J."/>
            <person name="Charrier B."/>
            <person name="Cho G.Y."/>
            <person name="Coelho S.M."/>
            <person name="Collen J."/>
            <person name="Corre E."/>
            <person name="Da Silva C."/>
            <person name="Delage L."/>
            <person name="Delaroque N."/>
            <person name="Dittami S.M."/>
            <person name="Doulbeau S."/>
            <person name="Elias M."/>
            <person name="Farnham G."/>
            <person name="Gachon C.M."/>
            <person name="Gschloessl B."/>
            <person name="Heesch S."/>
            <person name="Jabbari K."/>
            <person name="Jubin C."/>
            <person name="Kawai H."/>
            <person name="Kimura K."/>
            <person name="Kloareg B."/>
            <person name="Kupper F.C."/>
            <person name="Lang D."/>
            <person name="Le Bail A."/>
            <person name="Leblanc C."/>
            <person name="Lerouge P."/>
            <person name="Lohr M."/>
            <person name="Lopez P.J."/>
            <person name="Martens C."/>
            <person name="Maumus F."/>
            <person name="Michel G."/>
            <person name="Miranda-Saavedra D."/>
            <person name="Morales J."/>
            <person name="Moreau H."/>
            <person name="Motomura T."/>
            <person name="Nagasato C."/>
            <person name="Napoli C.A."/>
            <person name="Nelson D.R."/>
            <person name="Nyvall-Collen P."/>
            <person name="Peters A.F."/>
            <person name="Pommier C."/>
            <person name="Potin P."/>
            <person name="Poulain J."/>
            <person name="Quesneville H."/>
            <person name="Read B."/>
            <person name="Rensing S.A."/>
            <person name="Ritter A."/>
            <person name="Rousvoal S."/>
            <person name="Samanta M."/>
            <person name="Samson G."/>
            <person name="Schroeder D.C."/>
            <person name="Segurens B."/>
            <person name="Strittmatter M."/>
            <person name="Tonon T."/>
            <person name="Tregear J.W."/>
            <person name="Valentin K."/>
            <person name="von Dassow P."/>
            <person name="Yamagishi T."/>
            <person name="Van de Peer Y."/>
            <person name="Wincker P."/>
        </authorList>
    </citation>
    <scope>NUCLEOTIDE SEQUENCE [LARGE SCALE GENOMIC DNA]</scope>
    <source>
        <strain evidence="2">Ec32 / CCAP1310/4</strain>
    </source>
</reference>
<evidence type="ECO:0000313" key="1">
    <source>
        <dbReference type="EMBL" id="CBJ27397.1"/>
    </source>
</evidence>
<organism evidence="1 2">
    <name type="scientific">Ectocarpus siliculosus</name>
    <name type="common">Brown alga</name>
    <name type="synonym">Conferva siliculosa</name>
    <dbReference type="NCBI Taxonomy" id="2880"/>
    <lineage>
        <taxon>Eukaryota</taxon>
        <taxon>Sar</taxon>
        <taxon>Stramenopiles</taxon>
        <taxon>Ochrophyta</taxon>
        <taxon>PX clade</taxon>
        <taxon>Phaeophyceae</taxon>
        <taxon>Ectocarpales</taxon>
        <taxon>Ectocarpaceae</taxon>
        <taxon>Ectocarpus</taxon>
    </lineage>
</organism>
<dbReference type="InParanoid" id="D7G5V9"/>
<dbReference type="Proteomes" id="UP000002630">
    <property type="component" value="Unassembled WGS sequence"/>
</dbReference>
<dbReference type="OrthoDB" id="194956at2759"/>
<protein>
    <submittedName>
        <fullName evidence="1">Uncharacterized protein</fullName>
    </submittedName>
</protein>
<name>D7G5V9_ECTSI</name>
<keyword evidence="2" id="KW-1185">Reference proteome</keyword>
<dbReference type="EMBL" id="FN649760">
    <property type="protein sequence ID" value="CBJ27397.1"/>
    <property type="molecule type" value="Genomic_DNA"/>
</dbReference>
<dbReference type="AlphaFoldDB" id="D7G5V9"/>
<gene>
    <name evidence="1" type="ORF">Esi_0068_0039</name>
</gene>
<evidence type="ECO:0000313" key="2">
    <source>
        <dbReference type="Proteomes" id="UP000002630"/>
    </source>
</evidence>